<evidence type="ECO:0000256" key="3">
    <source>
        <dbReference type="ARBA" id="ARBA00022692"/>
    </source>
</evidence>
<comment type="subcellular location">
    <subcellularLocation>
        <location evidence="1">Cell membrane</location>
        <topology evidence="1">Multi-pass membrane protein</topology>
    </subcellularLocation>
</comment>
<evidence type="ECO:0000256" key="6">
    <source>
        <dbReference type="SAM" id="Phobius"/>
    </source>
</evidence>
<reference evidence="8 9" key="1">
    <citation type="submission" date="2018-08" db="EMBL/GenBank/DDBJ databases">
        <title>A genome reference for cultivated species of the human gut microbiota.</title>
        <authorList>
            <person name="Zou Y."/>
            <person name="Xue W."/>
            <person name="Luo G."/>
        </authorList>
    </citation>
    <scope>NUCLEOTIDE SEQUENCE [LARGE SCALE GENOMIC DNA]</scope>
    <source>
        <strain evidence="8 9">AF24-29</strain>
    </source>
</reference>
<dbReference type="PANTHER" id="PTHR33545">
    <property type="entry name" value="UPF0750 MEMBRANE PROTEIN YITT-RELATED"/>
    <property type="match status" value="1"/>
</dbReference>
<keyword evidence="5 6" id="KW-0472">Membrane</keyword>
<feature type="transmembrane region" description="Helical" evidence="6">
    <location>
        <begin position="107"/>
        <end position="128"/>
    </location>
</feature>
<dbReference type="GO" id="GO:0005886">
    <property type="term" value="C:plasma membrane"/>
    <property type="evidence" value="ECO:0007669"/>
    <property type="project" value="UniProtKB-SubCell"/>
</dbReference>
<evidence type="ECO:0000256" key="1">
    <source>
        <dbReference type="ARBA" id="ARBA00004651"/>
    </source>
</evidence>
<evidence type="ECO:0000313" key="9">
    <source>
        <dbReference type="Proteomes" id="UP000284178"/>
    </source>
</evidence>
<dbReference type="EMBL" id="QRUP01000010">
    <property type="protein sequence ID" value="RGR74051.1"/>
    <property type="molecule type" value="Genomic_DNA"/>
</dbReference>
<evidence type="ECO:0000256" key="5">
    <source>
        <dbReference type="ARBA" id="ARBA00023136"/>
    </source>
</evidence>
<accession>A0A412G0U6</accession>
<feature type="transmembrane region" description="Helical" evidence="6">
    <location>
        <begin position="12"/>
        <end position="30"/>
    </location>
</feature>
<dbReference type="CDD" id="cd16380">
    <property type="entry name" value="YitT_C"/>
    <property type="match status" value="1"/>
</dbReference>
<dbReference type="RefSeq" id="WP_117895045.1">
    <property type="nucleotide sequence ID" value="NZ_CABJCV010000010.1"/>
</dbReference>
<dbReference type="Pfam" id="PF10035">
    <property type="entry name" value="DUF2179"/>
    <property type="match status" value="1"/>
</dbReference>
<evidence type="ECO:0000256" key="2">
    <source>
        <dbReference type="ARBA" id="ARBA00022475"/>
    </source>
</evidence>
<dbReference type="GeneID" id="83015649"/>
<dbReference type="AlphaFoldDB" id="A0A412G0U6"/>
<name>A0A412G0U6_9FIRM</name>
<feature type="transmembrane region" description="Helical" evidence="6">
    <location>
        <begin position="50"/>
        <end position="74"/>
    </location>
</feature>
<feature type="transmembrane region" description="Helical" evidence="6">
    <location>
        <begin position="172"/>
        <end position="191"/>
    </location>
</feature>
<dbReference type="Gene3D" id="3.30.70.120">
    <property type="match status" value="1"/>
</dbReference>
<dbReference type="InterPro" id="IPR003740">
    <property type="entry name" value="YitT"/>
</dbReference>
<dbReference type="PIRSF" id="PIRSF006483">
    <property type="entry name" value="Membrane_protein_YitT"/>
    <property type="match status" value="1"/>
</dbReference>
<feature type="domain" description="DUF2179" evidence="7">
    <location>
        <begin position="221"/>
        <end position="275"/>
    </location>
</feature>
<organism evidence="8 9">
    <name type="scientific">Holdemania filiformis</name>
    <dbReference type="NCBI Taxonomy" id="61171"/>
    <lineage>
        <taxon>Bacteria</taxon>
        <taxon>Bacillati</taxon>
        <taxon>Bacillota</taxon>
        <taxon>Erysipelotrichia</taxon>
        <taxon>Erysipelotrichales</taxon>
        <taxon>Erysipelotrichaceae</taxon>
        <taxon>Holdemania</taxon>
    </lineage>
</organism>
<dbReference type="Proteomes" id="UP000284178">
    <property type="component" value="Unassembled WGS sequence"/>
</dbReference>
<dbReference type="Pfam" id="PF02588">
    <property type="entry name" value="YitT_membrane"/>
    <property type="match status" value="1"/>
</dbReference>
<dbReference type="InterPro" id="IPR019264">
    <property type="entry name" value="DUF2179"/>
</dbReference>
<comment type="caution">
    <text evidence="8">The sequence shown here is derived from an EMBL/GenBank/DDBJ whole genome shotgun (WGS) entry which is preliminary data.</text>
</comment>
<dbReference type="InterPro" id="IPR051461">
    <property type="entry name" value="UPF0750_membrane"/>
</dbReference>
<gene>
    <name evidence="8" type="ORF">DWY25_09565</name>
</gene>
<keyword evidence="3 6" id="KW-0812">Transmembrane</keyword>
<sequence>MRTLKQKGKDIVWVVAGNAVLALAVSMFILPYDILSGGVAGIAVALQPLIPLPVTLMVNLLVVGLFILGACFLGKEFAMKTILSSLIYPVFLTFFSGRVPVLDLDPILASLYGGLLGGMGVGMALRTGASTGGMDIPPLIVHKLTHIEIAKLVLITDALTVLLGAFTYGLEAVLIGFVSVWASSVAIDKVLMFGGQQAKAIQIISDQYEQIIERIHSELERGTTLIEAQGGYTHEKRKIVLVVITKNQYPALMEMVTAIDKEAFVIANDTHEVKGFGFSFEFKV</sequence>
<proteinExistence type="predicted"/>
<evidence type="ECO:0000256" key="4">
    <source>
        <dbReference type="ARBA" id="ARBA00022989"/>
    </source>
</evidence>
<protein>
    <submittedName>
        <fullName evidence="8">YitT family protein</fullName>
    </submittedName>
</protein>
<feature type="transmembrane region" description="Helical" evidence="6">
    <location>
        <begin position="81"/>
        <end position="101"/>
    </location>
</feature>
<dbReference type="PANTHER" id="PTHR33545:SF9">
    <property type="entry name" value="UPF0750 MEMBRANE PROTEIN YITE"/>
    <property type="match status" value="1"/>
</dbReference>
<keyword evidence="2" id="KW-1003">Cell membrane</keyword>
<keyword evidence="4 6" id="KW-1133">Transmembrane helix</keyword>
<evidence type="ECO:0000313" key="8">
    <source>
        <dbReference type="EMBL" id="RGR74051.1"/>
    </source>
</evidence>
<dbReference type="InterPro" id="IPR015867">
    <property type="entry name" value="N-reg_PII/ATP_PRibTrfase_C"/>
</dbReference>
<evidence type="ECO:0000259" key="7">
    <source>
        <dbReference type="Pfam" id="PF10035"/>
    </source>
</evidence>
<keyword evidence="9" id="KW-1185">Reference proteome</keyword>